<dbReference type="SMART" id="SM00478">
    <property type="entry name" value="ENDO3c"/>
    <property type="match status" value="1"/>
</dbReference>
<proteinExistence type="predicted"/>
<dbReference type="AlphaFoldDB" id="A0A4Q0YEU9"/>
<dbReference type="GO" id="GO:0043916">
    <property type="term" value="F:DNA-7-methylguanine glycosylase activity"/>
    <property type="evidence" value="ECO:0007669"/>
    <property type="project" value="TreeGrafter"/>
</dbReference>
<evidence type="ECO:0000313" key="7">
    <source>
        <dbReference type="Proteomes" id="UP000290287"/>
    </source>
</evidence>
<dbReference type="InterPro" id="IPR051912">
    <property type="entry name" value="Alkylbase_DNA_Glycosylase/TA"/>
</dbReference>
<dbReference type="InterPro" id="IPR011257">
    <property type="entry name" value="DNA_glycosylase"/>
</dbReference>
<accession>A0A4Q0YEU9</accession>
<dbReference type="Proteomes" id="UP000290287">
    <property type="component" value="Unassembled WGS sequence"/>
</dbReference>
<sequence length="153" mass="17035">METKPFIEANKIQHSSGLSCYPNPDSLTRLSETTLRKTGLSNAKYLAMKRLVDSVPSQQLLSPTGVNAENMAETLLSIKGIGPWTVSYSLLKGFNWLDGSLHGDVAVRRNLQKVLNLTEKPDAKFTETWLSQFSPWRALAAAHLWAIDEKTAY</sequence>
<keyword evidence="7" id="KW-1185">Reference proteome</keyword>
<dbReference type="OrthoDB" id="9811249at2"/>
<evidence type="ECO:0000256" key="4">
    <source>
        <dbReference type="ARBA" id="ARBA00023204"/>
    </source>
</evidence>
<dbReference type="EC" id="3.2.2.21" evidence="2"/>
<dbReference type="GO" id="GO:0005737">
    <property type="term" value="C:cytoplasm"/>
    <property type="evidence" value="ECO:0007669"/>
    <property type="project" value="TreeGrafter"/>
</dbReference>
<feature type="domain" description="HhH-GPD" evidence="5">
    <location>
        <begin position="11"/>
        <end position="149"/>
    </location>
</feature>
<dbReference type="GO" id="GO:0032131">
    <property type="term" value="F:alkylated DNA binding"/>
    <property type="evidence" value="ECO:0007669"/>
    <property type="project" value="TreeGrafter"/>
</dbReference>
<evidence type="ECO:0000313" key="6">
    <source>
        <dbReference type="EMBL" id="RXJ69047.1"/>
    </source>
</evidence>
<comment type="catalytic activity">
    <reaction evidence="1">
        <text>Hydrolysis of alkylated DNA, releasing 3-methyladenine, 3-methylguanine, 7-methylguanine and 7-methyladenine.</text>
        <dbReference type="EC" id="3.2.2.21"/>
    </reaction>
</comment>
<evidence type="ECO:0000256" key="2">
    <source>
        <dbReference type="ARBA" id="ARBA00012000"/>
    </source>
</evidence>
<dbReference type="EMBL" id="PEIB01000058">
    <property type="protein sequence ID" value="RXJ69047.1"/>
    <property type="molecule type" value="Genomic_DNA"/>
</dbReference>
<gene>
    <name evidence="6" type="ORF">CS022_23940</name>
</gene>
<name>A0A4Q0YEU9_9GAMM</name>
<dbReference type="GO" id="GO:0006307">
    <property type="term" value="P:DNA alkylation repair"/>
    <property type="evidence" value="ECO:0007669"/>
    <property type="project" value="TreeGrafter"/>
</dbReference>
<dbReference type="RefSeq" id="WP_129124363.1">
    <property type="nucleotide sequence ID" value="NZ_PEIB01000058.1"/>
</dbReference>
<dbReference type="Gene3D" id="1.10.1670.40">
    <property type="match status" value="1"/>
</dbReference>
<evidence type="ECO:0000259" key="5">
    <source>
        <dbReference type="SMART" id="SM00478"/>
    </source>
</evidence>
<protein>
    <recommendedName>
        <fullName evidence="2">DNA-3-methyladenine glycosylase II</fullName>
        <ecNumber evidence="2">3.2.2.21</ecNumber>
    </recommendedName>
</protein>
<dbReference type="PANTHER" id="PTHR43003:SF13">
    <property type="entry name" value="DNA-3-METHYLADENINE GLYCOSYLASE 2"/>
    <property type="match status" value="1"/>
</dbReference>
<keyword evidence="4" id="KW-0234">DNA repair</keyword>
<dbReference type="SUPFAM" id="SSF48150">
    <property type="entry name" value="DNA-glycosylase"/>
    <property type="match status" value="1"/>
</dbReference>
<dbReference type="InterPro" id="IPR003265">
    <property type="entry name" value="HhH-GPD_domain"/>
</dbReference>
<evidence type="ECO:0000256" key="3">
    <source>
        <dbReference type="ARBA" id="ARBA00022763"/>
    </source>
</evidence>
<keyword evidence="3" id="KW-0227">DNA damage</keyword>
<dbReference type="GO" id="GO:0008725">
    <property type="term" value="F:DNA-3-methyladenine glycosylase activity"/>
    <property type="evidence" value="ECO:0007669"/>
    <property type="project" value="TreeGrafter"/>
</dbReference>
<dbReference type="Gene3D" id="1.10.340.30">
    <property type="entry name" value="Hypothetical protein, domain 2"/>
    <property type="match status" value="1"/>
</dbReference>
<reference evidence="6 7" key="1">
    <citation type="submission" date="2017-10" db="EMBL/GenBank/DDBJ databases">
        <title>Nyctiphanis sp. nov., isolated from the stomach of the euphausiid Nyctiphanes simplex (Hansen, 1911) in the Gulf of California.</title>
        <authorList>
            <person name="Gomez-Gil B."/>
            <person name="Aguilar-Mendez M."/>
            <person name="Lopez-Cortes A."/>
            <person name="Gomez-Gutierrez J."/>
            <person name="Roque A."/>
            <person name="Lang E."/>
            <person name="Gonzalez-Castillo A."/>
        </authorList>
    </citation>
    <scope>NUCLEOTIDE SEQUENCE [LARGE SCALE GENOMIC DNA]</scope>
    <source>
        <strain evidence="6 7">CAIM 600</strain>
    </source>
</reference>
<dbReference type="GO" id="GO:0006285">
    <property type="term" value="P:base-excision repair, AP site formation"/>
    <property type="evidence" value="ECO:0007669"/>
    <property type="project" value="TreeGrafter"/>
</dbReference>
<organism evidence="6 7">
    <name type="scientific">Veronia nyctiphanis</name>
    <dbReference type="NCBI Taxonomy" id="1278244"/>
    <lineage>
        <taxon>Bacteria</taxon>
        <taxon>Pseudomonadati</taxon>
        <taxon>Pseudomonadota</taxon>
        <taxon>Gammaproteobacteria</taxon>
        <taxon>Vibrionales</taxon>
        <taxon>Vibrionaceae</taxon>
        <taxon>Veronia</taxon>
    </lineage>
</organism>
<evidence type="ECO:0000256" key="1">
    <source>
        <dbReference type="ARBA" id="ARBA00000086"/>
    </source>
</evidence>
<comment type="caution">
    <text evidence="6">The sequence shown here is derived from an EMBL/GenBank/DDBJ whole genome shotgun (WGS) entry which is preliminary data.</text>
</comment>
<dbReference type="GO" id="GO:0032993">
    <property type="term" value="C:protein-DNA complex"/>
    <property type="evidence" value="ECO:0007669"/>
    <property type="project" value="TreeGrafter"/>
</dbReference>
<dbReference type="PANTHER" id="PTHR43003">
    <property type="entry name" value="DNA-3-METHYLADENINE GLYCOSYLASE"/>
    <property type="match status" value="1"/>
</dbReference>